<dbReference type="CDD" id="cd04332">
    <property type="entry name" value="YbaK_like"/>
    <property type="match status" value="1"/>
</dbReference>
<dbReference type="SUPFAM" id="SSF55826">
    <property type="entry name" value="YbaK/ProRS associated domain"/>
    <property type="match status" value="1"/>
</dbReference>
<organism evidence="1 2">
    <name type="scientific">Durio zibethinus</name>
    <name type="common">Durian</name>
    <dbReference type="NCBI Taxonomy" id="66656"/>
    <lineage>
        <taxon>Eukaryota</taxon>
        <taxon>Viridiplantae</taxon>
        <taxon>Streptophyta</taxon>
        <taxon>Embryophyta</taxon>
        <taxon>Tracheophyta</taxon>
        <taxon>Spermatophyta</taxon>
        <taxon>Magnoliopsida</taxon>
        <taxon>eudicotyledons</taxon>
        <taxon>Gunneridae</taxon>
        <taxon>Pentapetalae</taxon>
        <taxon>rosids</taxon>
        <taxon>malvids</taxon>
        <taxon>Malvales</taxon>
        <taxon>Malvaceae</taxon>
        <taxon>Helicteroideae</taxon>
        <taxon>Durio</taxon>
    </lineage>
</organism>
<gene>
    <name evidence="2" type="primary">LOC111277216</name>
</gene>
<dbReference type="GO" id="GO:0002161">
    <property type="term" value="F:aminoacyl-tRNA deacylase activity"/>
    <property type="evidence" value="ECO:0007669"/>
    <property type="project" value="InterPro"/>
</dbReference>
<dbReference type="Gene3D" id="3.90.960.10">
    <property type="entry name" value="YbaK/aminoacyl-tRNA synthetase-associated domain"/>
    <property type="match status" value="1"/>
</dbReference>
<evidence type="ECO:0000313" key="1">
    <source>
        <dbReference type="Proteomes" id="UP000515121"/>
    </source>
</evidence>
<proteinExistence type="predicted"/>
<dbReference type="OrthoDB" id="1058301at2759"/>
<accession>A0A6P5WUP2</accession>
<name>A0A6P5WUP2_DURZI</name>
<keyword evidence="1" id="KW-1185">Reference proteome</keyword>
<evidence type="ECO:0000313" key="2">
    <source>
        <dbReference type="RefSeq" id="XP_022719221.1"/>
    </source>
</evidence>
<sequence>MRPLPVASTNRRQSLLLAGGQTEGREDKNVGRVSISSSESRLKSSNEYRSYNSLTCLKTLKSSLPHLLSLTAMPMLASKLASLIFPGPTGPTTSLSNNALRLAPEETSIKLTGYEHNSVTCIGMQTDTPVILDEAIVKLDPDFLWLGGGDVDLSSESEPVNLSALLNLSLSAAAVPDYAR</sequence>
<dbReference type="GeneID" id="111277216"/>
<reference evidence="2" key="1">
    <citation type="submission" date="2025-08" db="UniProtKB">
        <authorList>
            <consortium name="RefSeq"/>
        </authorList>
    </citation>
    <scope>IDENTIFICATION</scope>
    <source>
        <tissue evidence="2">Fruit stalk</tissue>
    </source>
</reference>
<dbReference type="RefSeq" id="XP_022719221.1">
    <property type="nucleotide sequence ID" value="XM_022863486.1"/>
</dbReference>
<dbReference type="AlphaFoldDB" id="A0A6P5WUP2"/>
<dbReference type="InterPro" id="IPR036754">
    <property type="entry name" value="YbaK/aa-tRNA-synt-asso_dom_sf"/>
</dbReference>
<dbReference type="PANTHER" id="PTHR30411:SF4">
    <property type="entry name" value="YBAK_AMINOACYL-TRNA SYNTHETASE-ASSOCIATED DOMAIN-CONTAINING PROTEIN"/>
    <property type="match status" value="1"/>
</dbReference>
<dbReference type="KEGG" id="dzi:111277216"/>
<dbReference type="Proteomes" id="UP000515121">
    <property type="component" value="Unplaced"/>
</dbReference>
<dbReference type="PANTHER" id="PTHR30411">
    <property type="entry name" value="CYTOPLASMIC PROTEIN"/>
    <property type="match status" value="1"/>
</dbReference>
<protein>
    <submittedName>
        <fullName evidence="2">Uncharacterized protein LOC111277216</fullName>
    </submittedName>
</protein>